<feature type="region of interest" description="Disordered" evidence="1">
    <location>
        <begin position="141"/>
        <end position="209"/>
    </location>
</feature>
<dbReference type="AlphaFoldDB" id="E8Z6X9"/>
<feature type="compositionally biased region" description="Low complexity" evidence="1">
    <location>
        <begin position="167"/>
        <end position="176"/>
    </location>
</feature>
<organism evidence="2">
    <name type="scientific">Prorocentrum minimum</name>
    <name type="common">Dinoflagellate</name>
    <name type="synonym">Exuviaella minima</name>
    <dbReference type="NCBI Taxonomy" id="39449"/>
    <lineage>
        <taxon>Eukaryota</taxon>
        <taxon>Sar</taxon>
        <taxon>Alveolata</taxon>
        <taxon>Dinophyceae</taxon>
        <taxon>Prorocentrales</taxon>
        <taxon>Prorocentraceae</taxon>
        <taxon>Prorocentrum</taxon>
    </lineage>
</organism>
<feature type="region of interest" description="Disordered" evidence="1">
    <location>
        <begin position="1"/>
        <end position="40"/>
    </location>
</feature>
<feature type="compositionally biased region" description="Low complexity" evidence="1">
    <location>
        <begin position="22"/>
        <end position="34"/>
    </location>
</feature>
<dbReference type="EMBL" id="FJ600193">
    <property type="protein sequence ID" value="ACU45209.1"/>
    <property type="molecule type" value="mRNA"/>
</dbReference>
<accession>E8Z6X9</accession>
<reference evidence="2" key="2">
    <citation type="book" date="2010" name="PROCEEDINGS OF 13TH INTERNATIONAL CONFERENCE ON HARMFUL ALGAE" publisher="International Society For The Study of Harmful Algae" city="Hong Kong, China">
        <title>Dinoflagellate meta-transcriptomics enabled by spliced leader.</title>
        <editorList>
            <person name="Unknown A."/>
        </editorList>
        <authorList>
            <person name="Lin S."/>
            <person name="Zhang H."/>
        </authorList>
    </citation>
    <scope>NUCLEOTIDE SEQUENCE</scope>
    <source>
        <strain evidence="2">CCMP696</strain>
    </source>
</reference>
<evidence type="ECO:0000313" key="2">
    <source>
        <dbReference type="EMBL" id="ACU45209.1"/>
    </source>
</evidence>
<protein>
    <submittedName>
        <fullName evidence="2">Uncharacterized protein</fullName>
    </submittedName>
</protein>
<sequence length="209" mass="21910">QPAHLQAEPTGARRTAADDDSASSAAAGRTSSRRPAFCPSAQVPRRVRGLRLCSDAAGQLGAVQWRLGGVRESEAGEGCARSGDLILKAPMAPTKITQELPSAHVADGSGDESMSCPRDPSYSSLLGVGSRGRLRSAPIALPPGIHLRPRTHQNRTAGPPLNTRSGAAARRAYRAACWDSSSSQDAPESKRPARAEGGTARPWLLRFSA</sequence>
<proteinExistence type="evidence at transcript level"/>
<evidence type="ECO:0000256" key="1">
    <source>
        <dbReference type="SAM" id="MobiDB-lite"/>
    </source>
</evidence>
<reference evidence="2" key="1">
    <citation type="submission" date="2008-12" db="EMBL/GenBank/DDBJ databases">
        <authorList>
            <person name="Zhang H."/>
            <person name="Lin S."/>
        </authorList>
    </citation>
    <scope>NUCLEOTIDE SEQUENCE</scope>
    <source>
        <strain evidence="2">CCMP696</strain>
    </source>
</reference>
<feature type="non-terminal residue" evidence="2">
    <location>
        <position position="1"/>
    </location>
</feature>
<name>E8Z6X9_PROMN</name>